<organism evidence="1 2">
    <name type="scientific">Fluctibacter halophilus</name>
    <dbReference type="NCBI Taxonomy" id="226011"/>
    <lineage>
        <taxon>Bacteria</taxon>
        <taxon>Pseudomonadati</taxon>
        <taxon>Pseudomonadota</taxon>
        <taxon>Gammaproteobacteria</taxon>
        <taxon>Alteromonadales</taxon>
        <taxon>Alteromonadaceae</taxon>
        <taxon>Fluctibacter</taxon>
    </lineage>
</organism>
<reference evidence="1 2" key="1">
    <citation type="submission" date="2021-10" db="EMBL/GenBank/DDBJ databases">
        <title>Draft genome of Aestuariibacter halophilus JC2043.</title>
        <authorList>
            <person name="Emsley S.A."/>
            <person name="Pfannmuller K.M."/>
            <person name="Ushijima B."/>
            <person name="Saw J.H."/>
            <person name="Videau P."/>
        </authorList>
    </citation>
    <scope>NUCLEOTIDE SEQUENCE [LARGE SCALE GENOMIC DNA]</scope>
    <source>
        <strain evidence="1 2">JC2043</strain>
    </source>
</reference>
<name>A0ABS8G8H0_9ALTE</name>
<accession>A0ABS8G8H0</accession>
<evidence type="ECO:0000313" key="1">
    <source>
        <dbReference type="EMBL" id="MCC2616877.1"/>
    </source>
</evidence>
<dbReference type="PROSITE" id="PS51257">
    <property type="entry name" value="PROKAR_LIPOPROTEIN"/>
    <property type="match status" value="1"/>
</dbReference>
<dbReference type="Proteomes" id="UP001520878">
    <property type="component" value="Unassembled WGS sequence"/>
</dbReference>
<protein>
    <recommendedName>
        <fullName evidence="3">Lipoprotein</fullName>
    </recommendedName>
</protein>
<proteinExistence type="predicted"/>
<evidence type="ECO:0000313" key="2">
    <source>
        <dbReference type="Proteomes" id="UP001520878"/>
    </source>
</evidence>
<comment type="caution">
    <text evidence="1">The sequence shown here is derived from an EMBL/GenBank/DDBJ whole genome shotgun (WGS) entry which is preliminary data.</text>
</comment>
<gene>
    <name evidence="1" type="ORF">LJ739_11545</name>
</gene>
<dbReference type="RefSeq" id="WP_229160655.1">
    <property type="nucleotide sequence ID" value="NZ_JAJEWP010000002.1"/>
</dbReference>
<dbReference type="EMBL" id="JAJEWP010000002">
    <property type="protein sequence ID" value="MCC2616877.1"/>
    <property type="molecule type" value="Genomic_DNA"/>
</dbReference>
<keyword evidence="2" id="KW-1185">Reference proteome</keyword>
<evidence type="ECO:0008006" key="3">
    <source>
        <dbReference type="Google" id="ProtNLM"/>
    </source>
</evidence>
<sequence length="172" mass="18718">MPGTVQRGLWVALLTMLSGCAINGYGVGFSRQTHTSDYGSIERIEGFGVLLDTRSPTRSLVIGHIERFLLCPSKAVALDSISTDSLFNLPAVQSTDSEFSLALCQDAAAFQRARSGLSMDFSPTLFRLLIGHQQQSVVHIQKDTHSVFRLQYLSGEAAQGQALLFLTEEPSP</sequence>